<dbReference type="GO" id="GO:0043565">
    <property type="term" value="F:sequence-specific DNA binding"/>
    <property type="evidence" value="ECO:0007669"/>
    <property type="project" value="InterPro"/>
</dbReference>
<dbReference type="OrthoDB" id="2021064at2759"/>
<dbReference type="EMBL" id="RWGY01000029">
    <property type="protein sequence ID" value="TVU19973.1"/>
    <property type="molecule type" value="Genomic_DNA"/>
</dbReference>
<dbReference type="InterPro" id="IPR003657">
    <property type="entry name" value="WRKY_dom"/>
</dbReference>
<dbReference type="PROSITE" id="PS50811">
    <property type="entry name" value="WRKY"/>
    <property type="match status" value="1"/>
</dbReference>
<evidence type="ECO:0000256" key="2">
    <source>
        <dbReference type="ARBA" id="ARBA00023015"/>
    </source>
</evidence>
<dbReference type="SUPFAM" id="SSF118290">
    <property type="entry name" value="WRKY DNA-binding domain"/>
    <property type="match status" value="1"/>
</dbReference>
<comment type="subcellular location">
    <subcellularLocation>
        <location evidence="1">Nucleus</location>
    </subcellularLocation>
</comment>
<dbReference type="GO" id="GO:0003700">
    <property type="term" value="F:DNA-binding transcription factor activity"/>
    <property type="evidence" value="ECO:0007669"/>
    <property type="project" value="InterPro"/>
</dbReference>
<feature type="non-terminal residue" evidence="8">
    <location>
        <position position="1"/>
    </location>
</feature>
<dbReference type="Gramene" id="TVU19973">
    <property type="protein sequence ID" value="TVU19973"/>
    <property type="gene ID" value="EJB05_36158"/>
</dbReference>
<gene>
    <name evidence="8" type="ORF">EJB05_36158</name>
</gene>
<reference evidence="8 9" key="1">
    <citation type="journal article" date="2019" name="Sci. Rep.">
        <title>A high-quality genome of Eragrostis curvula grass provides insights into Poaceae evolution and supports new strategies to enhance forage quality.</title>
        <authorList>
            <person name="Carballo J."/>
            <person name="Santos B.A.C.M."/>
            <person name="Zappacosta D."/>
            <person name="Garbus I."/>
            <person name="Selva J.P."/>
            <person name="Gallo C.A."/>
            <person name="Diaz A."/>
            <person name="Albertini E."/>
            <person name="Caccamo M."/>
            <person name="Echenique V."/>
        </authorList>
    </citation>
    <scope>NUCLEOTIDE SEQUENCE [LARGE SCALE GENOMIC DNA]</scope>
    <source>
        <strain evidence="9">cv. Victoria</strain>
        <tissue evidence="8">Leaf</tissue>
    </source>
</reference>
<evidence type="ECO:0000256" key="1">
    <source>
        <dbReference type="ARBA" id="ARBA00004123"/>
    </source>
</evidence>
<sequence>MASRSACAASELVAKGKESAAILQALLSQQPAAADEMPEDLRDLSEQILRCCDRALAALRSGTEEDAGDARKRKLVEHGPAASRHVTTSSKRMRMSGGEKGGRVEKQRTLDDGFIWRKYGQKEICDSKYPRLYFRCTYKEDRGCMAKRQVQRSEADPSVYFITYFGEHTCGSDDDEPPAPFVINFGLSTRSEGQPNFSPSWPSSEDDGLAVSEASSDLCNSPKEELLTVDVGDVAELIEKSSPAPAPAVTSSPGWDPRDGCLDWDLLVDDYSSFDIGQFINYGYLGLLQ</sequence>
<dbReference type="Pfam" id="PF03106">
    <property type="entry name" value="WRKY"/>
    <property type="match status" value="1"/>
</dbReference>
<proteinExistence type="predicted"/>
<evidence type="ECO:0000256" key="3">
    <source>
        <dbReference type="ARBA" id="ARBA00023125"/>
    </source>
</evidence>
<dbReference type="InterPro" id="IPR036576">
    <property type="entry name" value="WRKY_dom_sf"/>
</dbReference>
<accession>A0A5J9U8N5</accession>
<evidence type="ECO:0000256" key="6">
    <source>
        <dbReference type="SAM" id="MobiDB-lite"/>
    </source>
</evidence>
<dbReference type="AlphaFoldDB" id="A0A5J9U8N5"/>
<evidence type="ECO:0000259" key="7">
    <source>
        <dbReference type="PROSITE" id="PS50811"/>
    </source>
</evidence>
<feature type="region of interest" description="Disordered" evidence="6">
    <location>
        <begin position="63"/>
        <end position="104"/>
    </location>
</feature>
<keyword evidence="2" id="KW-0805">Transcription regulation</keyword>
<feature type="domain" description="WRKY" evidence="7">
    <location>
        <begin position="105"/>
        <end position="173"/>
    </location>
</feature>
<keyword evidence="4" id="KW-0804">Transcription</keyword>
<keyword evidence="3" id="KW-0238">DNA-binding</keyword>
<dbReference type="InterPro" id="IPR044810">
    <property type="entry name" value="WRKY_plant"/>
</dbReference>
<dbReference type="Gene3D" id="2.20.25.80">
    <property type="entry name" value="WRKY domain"/>
    <property type="match status" value="1"/>
</dbReference>
<protein>
    <submittedName>
        <fullName evidence="8">EcWRKY-9</fullName>
    </submittedName>
</protein>
<evidence type="ECO:0000256" key="5">
    <source>
        <dbReference type="ARBA" id="ARBA00023242"/>
    </source>
</evidence>
<evidence type="ECO:0000256" key="4">
    <source>
        <dbReference type="ARBA" id="ARBA00023163"/>
    </source>
</evidence>
<keyword evidence="9" id="KW-1185">Reference proteome</keyword>
<keyword evidence="5" id="KW-0539">Nucleus</keyword>
<dbReference type="PANTHER" id="PTHR31282">
    <property type="entry name" value="WRKY TRANSCRIPTION FACTOR 21-RELATED"/>
    <property type="match status" value="1"/>
</dbReference>
<name>A0A5J9U8N5_9POAL</name>
<dbReference type="SMART" id="SM00774">
    <property type="entry name" value="WRKY"/>
    <property type="match status" value="1"/>
</dbReference>
<evidence type="ECO:0000313" key="9">
    <source>
        <dbReference type="Proteomes" id="UP000324897"/>
    </source>
</evidence>
<dbReference type="Proteomes" id="UP000324897">
    <property type="component" value="Chromosome 7"/>
</dbReference>
<organism evidence="8 9">
    <name type="scientific">Eragrostis curvula</name>
    <name type="common">weeping love grass</name>
    <dbReference type="NCBI Taxonomy" id="38414"/>
    <lineage>
        <taxon>Eukaryota</taxon>
        <taxon>Viridiplantae</taxon>
        <taxon>Streptophyta</taxon>
        <taxon>Embryophyta</taxon>
        <taxon>Tracheophyta</taxon>
        <taxon>Spermatophyta</taxon>
        <taxon>Magnoliopsida</taxon>
        <taxon>Liliopsida</taxon>
        <taxon>Poales</taxon>
        <taxon>Poaceae</taxon>
        <taxon>PACMAD clade</taxon>
        <taxon>Chloridoideae</taxon>
        <taxon>Eragrostideae</taxon>
        <taxon>Eragrostidinae</taxon>
        <taxon>Eragrostis</taxon>
    </lineage>
</organism>
<comment type="caution">
    <text evidence="8">The sequence shown here is derived from an EMBL/GenBank/DDBJ whole genome shotgun (WGS) entry which is preliminary data.</text>
</comment>
<evidence type="ECO:0000313" key="8">
    <source>
        <dbReference type="EMBL" id="TVU19973.1"/>
    </source>
</evidence>
<dbReference type="GO" id="GO:0005634">
    <property type="term" value="C:nucleus"/>
    <property type="evidence" value="ECO:0007669"/>
    <property type="project" value="UniProtKB-SubCell"/>
</dbReference>